<dbReference type="AlphaFoldDB" id="A0AAV2BR30"/>
<accession>A0AAV2BR30</accession>
<dbReference type="Proteomes" id="UP001497382">
    <property type="component" value="Unassembled WGS sequence"/>
</dbReference>
<gene>
    <name evidence="1" type="ORF">LARSCL_LOCUS20961</name>
</gene>
<organism evidence="1 2">
    <name type="scientific">Larinioides sclopetarius</name>
    <dbReference type="NCBI Taxonomy" id="280406"/>
    <lineage>
        <taxon>Eukaryota</taxon>
        <taxon>Metazoa</taxon>
        <taxon>Ecdysozoa</taxon>
        <taxon>Arthropoda</taxon>
        <taxon>Chelicerata</taxon>
        <taxon>Arachnida</taxon>
        <taxon>Araneae</taxon>
        <taxon>Araneomorphae</taxon>
        <taxon>Entelegynae</taxon>
        <taxon>Araneoidea</taxon>
        <taxon>Araneidae</taxon>
        <taxon>Larinioides</taxon>
    </lineage>
</organism>
<feature type="non-terminal residue" evidence="1">
    <location>
        <position position="1"/>
    </location>
</feature>
<feature type="non-terminal residue" evidence="1">
    <location>
        <position position="69"/>
    </location>
</feature>
<protein>
    <submittedName>
        <fullName evidence="1">Uncharacterized protein</fullName>
    </submittedName>
</protein>
<reference evidence="1 2" key="1">
    <citation type="submission" date="2024-04" db="EMBL/GenBank/DDBJ databases">
        <authorList>
            <person name="Rising A."/>
            <person name="Reimegard J."/>
            <person name="Sonavane S."/>
            <person name="Akerstrom W."/>
            <person name="Nylinder S."/>
            <person name="Hedman E."/>
            <person name="Kallberg Y."/>
        </authorList>
    </citation>
    <scope>NUCLEOTIDE SEQUENCE [LARGE SCALE GENOMIC DNA]</scope>
</reference>
<name>A0AAV2BR30_9ARAC</name>
<comment type="caution">
    <text evidence="1">The sequence shown here is derived from an EMBL/GenBank/DDBJ whole genome shotgun (WGS) entry which is preliminary data.</text>
</comment>
<proteinExistence type="predicted"/>
<keyword evidence="2" id="KW-1185">Reference proteome</keyword>
<dbReference type="EMBL" id="CAXIEN010000472">
    <property type="protein sequence ID" value="CAL1298733.1"/>
    <property type="molecule type" value="Genomic_DNA"/>
</dbReference>
<evidence type="ECO:0000313" key="1">
    <source>
        <dbReference type="EMBL" id="CAL1298733.1"/>
    </source>
</evidence>
<evidence type="ECO:0000313" key="2">
    <source>
        <dbReference type="Proteomes" id="UP001497382"/>
    </source>
</evidence>
<sequence>ASHSLNYFRSPGYWCNHENPPRNSNRNLSIHHRLVFIQRNECTDCCINTGKDRSYKWSLGDHATMLWHG</sequence>